<dbReference type="EMBL" id="FOIF01000034">
    <property type="protein sequence ID" value="SET03246.1"/>
    <property type="molecule type" value="Genomic_DNA"/>
</dbReference>
<evidence type="ECO:0000313" key="3">
    <source>
        <dbReference type="Proteomes" id="UP000243819"/>
    </source>
</evidence>
<feature type="transmembrane region" description="Helical" evidence="1">
    <location>
        <begin position="37"/>
        <end position="57"/>
    </location>
</feature>
<evidence type="ECO:0000313" key="2">
    <source>
        <dbReference type="EMBL" id="SET03246.1"/>
    </source>
</evidence>
<dbReference type="STRING" id="1120990.SAMN03080614_103416"/>
<accession>A0A1I0B9P1</accession>
<dbReference type="AlphaFoldDB" id="A0A1I0B9P1"/>
<keyword evidence="1" id="KW-0812">Transmembrane</keyword>
<gene>
    <name evidence="2" type="ORF">SAMN03080614_103416</name>
</gene>
<keyword evidence="1" id="KW-0472">Membrane</keyword>
<organism evidence="2 3">
    <name type="scientific">Anaerobranca gottschalkii DSM 13577</name>
    <dbReference type="NCBI Taxonomy" id="1120990"/>
    <lineage>
        <taxon>Bacteria</taxon>
        <taxon>Bacillati</taxon>
        <taxon>Bacillota</taxon>
        <taxon>Clostridia</taxon>
        <taxon>Eubacteriales</taxon>
        <taxon>Proteinivoracaceae</taxon>
        <taxon>Anaerobranca</taxon>
    </lineage>
</organism>
<name>A0A1I0B9P1_9FIRM</name>
<feature type="transmembrane region" description="Helical" evidence="1">
    <location>
        <begin position="6"/>
        <end position="25"/>
    </location>
</feature>
<proteinExistence type="predicted"/>
<protein>
    <submittedName>
        <fullName evidence="2">Uncharacterized protein</fullName>
    </submittedName>
</protein>
<dbReference type="RefSeq" id="WP_091351039.1">
    <property type="nucleotide sequence ID" value="NZ_FOIF01000034.1"/>
</dbReference>
<keyword evidence="1" id="KW-1133">Transmembrane helix</keyword>
<evidence type="ECO:0000256" key="1">
    <source>
        <dbReference type="SAM" id="Phobius"/>
    </source>
</evidence>
<reference evidence="3" key="1">
    <citation type="submission" date="2016-10" db="EMBL/GenBank/DDBJ databases">
        <authorList>
            <person name="Varghese N."/>
            <person name="Submissions S."/>
        </authorList>
    </citation>
    <scope>NUCLEOTIDE SEQUENCE [LARGE SCALE GENOMIC DNA]</scope>
    <source>
        <strain evidence="3">DSM 13577</strain>
    </source>
</reference>
<keyword evidence="3" id="KW-1185">Reference proteome</keyword>
<sequence>MNIKELTPIGAIIIAIAYVIFFRLANKFILPEVKIPILLDRFITFVPITIFLVYWAIQYFKK</sequence>
<dbReference type="Proteomes" id="UP000243819">
    <property type="component" value="Unassembled WGS sequence"/>
</dbReference>